<dbReference type="Proteomes" id="UP001154282">
    <property type="component" value="Unassembled WGS sequence"/>
</dbReference>
<feature type="non-terminal residue" evidence="1">
    <location>
        <position position="83"/>
    </location>
</feature>
<protein>
    <recommendedName>
        <fullName evidence="3">Transposase</fullName>
    </recommendedName>
</protein>
<evidence type="ECO:0008006" key="3">
    <source>
        <dbReference type="Google" id="ProtNLM"/>
    </source>
</evidence>
<comment type="caution">
    <text evidence="1">The sequence shown here is derived from an EMBL/GenBank/DDBJ whole genome shotgun (WGS) entry which is preliminary data.</text>
</comment>
<keyword evidence="2" id="KW-1185">Reference proteome</keyword>
<reference evidence="1" key="1">
    <citation type="submission" date="2022-08" db="EMBL/GenBank/DDBJ databases">
        <authorList>
            <person name="Gutierrez-Valencia J."/>
        </authorList>
    </citation>
    <scope>NUCLEOTIDE SEQUENCE</scope>
</reference>
<name>A0AAV0Q6T7_9ROSI</name>
<dbReference type="EMBL" id="CAMGYJ010000009">
    <property type="protein sequence ID" value="CAI0540118.1"/>
    <property type="molecule type" value="Genomic_DNA"/>
</dbReference>
<evidence type="ECO:0000313" key="2">
    <source>
        <dbReference type="Proteomes" id="UP001154282"/>
    </source>
</evidence>
<sequence>MKRRIVLCSKRMDVLAFQYLIGCNYSLSKLNAKAERMNRKIKMIAAKKKKKIFPTTIEKGSKHVDCFSLGPPSSVCQYCAAVM</sequence>
<dbReference type="EMBL" id="CAMGYJ010000009">
    <property type="protein sequence ID" value="CAI0540119.1"/>
    <property type="molecule type" value="Genomic_DNA"/>
</dbReference>
<gene>
    <name evidence="1" type="ORF">LITE_LOCUS41550</name>
</gene>
<accession>A0AAV0Q6T7</accession>
<proteinExistence type="predicted"/>
<evidence type="ECO:0000313" key="1">
    <source>
        <dbReference type="EMBL" id="CAI0540118.1"/>
    </source>
</evidence>
<dbReference type="EMBL" id="CAMGYJ010000009">
    <property type="protein sequence ID" value="CAI0540117.1"/>
    <property type="molecule type" value="Genomic_DNA"/>
</dbReference>
<organism evidence="1 2">
    <name type="scientific">Linum tenue</name>
    <dbReference type="NCBI Taxonomy" id="586396"/>
    <lineage>
        <taxon>Eukaryota</taxon>
        <taxon>Viridiplantae</taxon>
        <taxon>Streptophyta</taxon>
        <taxon>Embryophyta</taxon>
        <taxon>Tracheophyta</taxon>
        <taxon>Spermatophyta</taxon>
        <taxon>Magnoliopsida</taxon>
        <taxon>eudicotyledons</taxon>
        <taxon>Gunneridae</taxon>
        <taxon>Pentapetalae</taxon>
        <taxon>rosids</taxon>
        <taxon>fabids</taxon>
        <taxon>Malpighiales</taxon>
        <taxon>Linaceae</taxon>
        <taxon>Linum</taxon>
    </lineage>
</organism>
<dbReference type="AlphaFoldDB" id="A0AAV0Q6T7"/>